<dbReference type="PATRIC" id="fig|1156935.5.peg.133"/>
<keyword evidence="4 6" id="KW-0378">Hydrolase</keyword>
<feature type="domain" description="Beta-lactamase-related" evidence="8">
    <location>
        <begin position="38"/>
        <end position="374"/>
    </location>
</feature>
<comment type="catalytic activity">
    <reaction evidence="1 6">
        <text>a beta-lactam + H2O = a substituted beta-amino acid</text>
        <dbReference type="Rhea" id="RHEA:20401"/>
        <dbReference type="ChEBI" id="CHEBI:15377"/>
        <dbReference type="ChEBI" id="CHEBI:35627"/>
        <dbReference type="ChEBI" id="CHEBI:140347"/>
        <dbReference type="EC" id="3.5.2.6"/>
    </reaction>
</comment>
<evidence type="ECO:0000256" key="1">
    <source>
        <dbReference type="ARBA" id="ARBA00001526"/>
    </source>
</evidence>
<evidence type="ECO:0000256" key="3">
    <source>
        <dbReference type="ARBA" id="ARBA00012865"/>
    </source>
</evidence>
<dbReference type="GO" id="GO:0004180">
    <property type="term" value="F:carboxypeptidase activity"/>
    <property type="evidence" value="ECO:0007669"/>
    <property type="project" value="UniProtKB-KW"/>
</dbReference>
<evidence type="ECO:0000256" key="6">
    <source>
        <dbReference type="RuleBase" id="RU361140"/>
    </source>
</evidence>
<evidence type="ECO:0000256" key="7">
    <source>
        <dbReference type="SAM" id="SignalP"/>
    </source>
</evidence>
<accession>K2Q919</accession>
<gene>
    <name evidence="9" type="primary">ampC</name>
    <name evidence="9" type="ORF">QWE_00670</name>
</gene>
<dbReference type="RefSeq" id="WP_006724125.1">
    <property type="nucleotide sequence ID" value="NZ_ALJF01000001.1"/>
</dbReference>
<dbReference type="Pfam" id="PF00144">
    <property type="entry name" value="Beta-lactamase"/>
    <property type="match status" value="1"/>
</dbReference>
<organism evidence="9 10">
    <name type="scientific">Agrobacterium albertimagni AOL15</name>
    <dbReference type="NCBI Taxonomy" id="1156935"/>
    <lineage>
        <taxon>Bacteria</taxon>
        <taxon>Pseudomonadati</taxon>
        <taxon>Pseudomonadota</taxon>
        <taxon>Alphaproteobacteria</taxon>
        <taxon>Hyphomicrobiales</taxon>
        <taxon>Rhizobiaceae</taxon>
        <taxon>Rhizobium/Agrobacterium group</taxon>
        <taxon>Agrobacterium</taxon>
    </lineage>
</organism>
<dbReference type="GO" id="GO:0017001">
    <property type="term" value="P:antibiotic catabolic process"/>
    <property type="evidence" value="ECO:0007669"/>
    <property type="project" value="InterPro"/>
</dbReference>
<feature type="chain" id="PRO_5003863501" description="Beta-lactamase" evidence="7">
    <location>
        <begin position="24"/>
        <end position="380"/>
    </location>
</feature>
<dbReference type="InterPro" id="IPR050491">
    <property type="entry name" value="AmpC-like"/>
</dbReference>
<name>K2Q919_9HYPH</name>
<proteinExistence type="inferred from homology"/>
<evidence type="ECO:0000313" key="10">
    <source>
        <dbReference type="Proteomes" id="UP000007123"/>
    </source>
</evidence>
<dbReference type="PANTHER" id="PTHR46825:SF8">
    <property type="entry name" value="BETA-LACTAMASE-RELATED"/>
    <property type="match status" value="1"/>
</dbReference>
<protein>
    <recommendedName>
        <fullName evidence="3 6">Beta-lactamase</fullName>
        <ecNumber evidence="3 6">3.5.2.6</ecNumber>
    </recommendedName>
</protein>
<keyword evidence="5 6" id="KW-0046">Antibiotic resistance</keyword>
<dbReference type="GO" id="GO:0030288">
    <property type="term" value="C:outer membrane-bounded periplasmic space"/>
    <property type="evidence" value="ECO:0007669"/>
    <property type="project" value="InterPro"/>
</dbReference>
<evidence type="ECO:0000313" key="9">
    <source>
        <dbReference type="EMBL" id="EKF61670.1"/>
    </source>
</evidence>
<dbReference type="GO" id="GO:0046677">
    <property type="term" value="P:response to antibiotic"/>
    <property type="evidence" value="ECO:0007669"/>
    <property type="project" value="UniProtKB-UniRule"/>
</dbReference>
<keyword evidence="9" id="KW-0121">Carboxypeptidase</keyword>
<dbReference type="EC" id="3.5.2.6" evidence="3 6"/>
<reference evidence="9 10" key="1">
    <citation type="journal article" date="2012" name="J. Bacteriol.">
        <title>Draft Genome Sequence of Agrobacterium albertimagni Strain AOL15.</title>
        <authorList>
            <person name="Trimble W.L."/>
            <person name="Phung le T."/>
            <person name="Meyer F."/>
            <person name="Gilbert J.A."/>
            <person name="Silver S."/>
        </authorList>
    </citation>
    <scope>NUCLEOTIDE SEQUENCE [LARGE SCALE GENOMIC DNA]</scope>
    <source>
        <strain evidence="9 10">AOL15</strain>
    </source>
</reference>
<dbReference type="InterPro" id="IPR058136">
    <property type="entry name" value="AmpC"/>
</dbReference>
<dbReference type="PANTHER" id="PTHR46825">
    <property type="entry name" value="D-ALANYL-D-ALANINE-CARBOXYPEPTIDASE/ENDOPEPTIDASE AMPH"/>
    <property type="match status" value="1"/>
</dbReference>
<feature type="signal peptide" evidence="7">
    <location>
        <begin position="1"/>
        <end position="23"/>
    </location>
</feature>
<dbReference type="AlphaFoldDB" id="K2Q919"/>
<comment type="similarity">
    <text evidence="2 6">Belongs to the class-C beta-lactamase family.</text>
</comment>
<dbReference type="eggNOG" id="COG1680">
    <property type="taxonomic scope" value="Bacteria"/>
</dbReference>
<evidence type="ECO:0000256" key="4">
    <source>
        <dbReference type="ARBA" id="ARBA00022801"/>
    </source>
</evidence>
<sequence length="380" mass="41167">MRRASCLVSFAFAVCSQATSALADDISRIAESSFGPIIREYAIPGLVVGVTRNGEHSFYTFGLASQADGVEVTPDTLFELGSLSKIFNVTLAALAEERGSLSLDDTVAQHLCTSPCSIAGDLTLMDLATHRTGGMPLQIPDSVSSEDELVDWLENWRPSQPEARSYSNISIGLLGYITGQAFEGGYKRAVQDVLFPTIGLTNTWIDVPRVKMSQYAFGYDRKTNAAIRVNPGLLDAEAYGVKSSARDMLKVLDAELGVGNIADELKNAIARTQQPEYRTAYFEQAMIWERYSWPVDLKTMLAGNGVDFILSSQATENLKPGPIIEEKVILSKTGSTNGFGGYIAVVPSEKVGVVVLANRNYPNEARVKATVAVIETMLAE</sequence>
<dbReference type="Proteomes" id="UP000007123">
    <property type="component" value="Unassembled WGS sequence"/>
</dbReference>
<keyword evidence="10" id="KW-1185">Reference proteome</keyword>
<evidence type="ECO:0000256" key="5">
    <source>
        <dbReference type="ARBA" id="ARBA00023251"/>
    </source>
</evidence>
<dbReference type="PROSITE" id="PS00336">
    <property type="entry name" value="BETA_LACTAMASE_C"/>
    <property type="match status" value="1"/>
</dbReference>
<dbReference type="InterPro" id="IPR001586">
    <property type="entry name" value="Beta-lactam_class-C_AS"/>
</dbReference>
<dbReference type="NCBIfam" id="NF033085">
    <property type="entry name" value="bla_class_C"/>
    <property type="match status" value="1"/>
</dbReference>
<keyword evidence="7" id="KW-0732">Signal</keyword>
<dbReference type="Gene3D" id="3.40.710.10">
    <property type="entry name" value="DD-peptidase/beta-lactamase superfamily"/>
    <property type="match status" value="1"/>
</dbReference>
<dbReference type="OrthoDB" id="5377431at2"/>
<dbReference type="SUPFAM" id="SSF56601">
    <property type="entry name" value="beta-lactamase/transpeptidase-like"/>
    <property type="match status" value="1"/>
</dbReference>
<keyword evidence="9" id="KW-0645">Protease</keyword>
<dbReference type="EMBL" id="ALJF01000001">
    <property type="protein sequence ID" value="EKF61670.1"/>
    <property type="molecule type" value="Genomic_DNA"/>
</dbReference>
<comment type="caution">
    <text evidence="9">The sequence shown here is derived from an EMBL/GenBank/DDBJ whole genome shotgun (WGS) entry which is preliminary data.</text>
</comment>
<dbReference type="STRING" id="1156935.QWE_00670"/>
<dbReference type="GO" id="GO:0008800">
    <property type="term" value="F:beta-lactamase activity"/>
    <property type="evidence" value="ECO:0007669"/>
    <property type="project" value="UniProtKB-UniRule"/>
</dbReference>
<dbReference type="InterPro" id="IPR012338">
    <property type="entry name" value="Beta-lactam/transpept-like"/>
</dbReference>
<evidence type="ECO:0000259" key="8">
    <source>
        <dbReference type="Pfam" id="PF00144"/>
    </source>
</evidence>
<dbReference type="InterPro" id="IPR001466">
    <property type="entry name" value="Beta-lactam-related"/>
</dbReference>
<evidence type="ECO:0000256" key="2">
    <source>
        <dbReference type="ARBA" id="ARBA00007840"/>
    </source>
</evidence>